<dbReference type="Proteomes" id="UP000298340">
    <property type="component" value="Unassembled WGS sequence"/>
</dbReference>
<accession>A0A4Y7U7W0</accession>
<protein>
    <submittedName>
        <fullName evidence="1">Uncharacterized protein</fullName>
    </submittedName>
</protein>
<dbReference type="AlphaFoldDB" id="A0A4Y7U7W0"/>
<comment type="caution">
    <text evidence="1">The sequence shown here is derived from an EMBL/GenBank/DDBJ whole genome shotgun (WGS) entry which is preliminary data.</text>
</comment>
<evidence type="ECO:0000313" key="1">
    <source>
        <dbReference type="EMBL" id="TEB42311.1"/>
    </source>
</evidence>
<sequence>MKSFFIKYQVMQDSLLKSNQFIDHYETFKSVLLLSEKVKQNLPSSSVLALGNRNAKLKITLIVNPFSAKSRNAHFIMEQILENYHDLVCVEVRFHFNHADYGYKKSKTVHEQLVYLYLSEGPQAFITGLYNWFTYTDERKLPTTPITRENEIVIKEILSKQFTCNIENHLFFAPIFSINQYLYPKQYDYKKLINFIEELSDDPEFHN</sequence>
<organism evidence="1 2">
    <name type="scientific">Flavobacterium circumlabens</name>
    <dbReference type="NCBI Taxonomy" id="2133765"/>
    <lineage>
        <taxon>Bacteria</taxon>
        <taxon>Pseudomonadati</taxon>
        <taxon>Bacteroidota</taxon>
        <taxon>Flavobacteriia</taxon>
        <taxon>Flavobacteriales</taxon>
        <taxon>Flavobacteriaceae</taxon>
        <taxon>Flavobacterium</taxon>
    </lineage>
</organism>
<name>A0A4Y7U7W0_9FLAO</name>
<dbReference type="EMBL" id="QWDN01000009">
    <property type="protein sequence ID" value="TEB42311.1"/>
    <property type="molecule type" value="Genomic_DNA"/>
</dbReference>
<evidence type="ECO:0000313" key="2">
    <source>
        <dbReference type="Proteomes" id="UP000298340"/>
    </source>
</evidence>
<reference evidence="1 2" key="1">
    <citation type="journal article" date="2018" name="Syst. Appl. Microbiol.">
        <title>Flavobacterium circumlabens sp. nov. and Flavobacterium cupreum sp. nov., two psychrotrophic species isolated from Antarctic environmental samples.</title>
        <authorList>
            <person name="Kralova S."/>
            <person name="Busse H.J."/>
            <person name="Svec P."/>
            <person name="Maslanova I."/>
            <person name="Stankova E."/>
            <person name="Bartak M."/>
            <person name="Sedlacek I."/>
        </authorList>
    </citation>
    <scope>NUCLEOTIDE SEQUENCE [LARGE SCALE GENOMIC DNA]</scope>
    <source>
        <strain evidence="1 2">CCM 8828</strain>
    </source>
</reference>
<gene>
    <name evidence="1" type="ORF">D0809_20655</name>
</gene>
<proteinExistence type="predicted"/>